<keyword evidence="1" id="KW-0812">Transmembrane</keyword>
<name>A0A398CHF3_9BACL</name>
<dbReference type="CDD" id="cd01949">
    <property type="entry name" value="GGDEF"/>
    <property type="match status" value="1"/>
</dbReference>
<comment type="caution">
    <text evidence="4">The sequence shown here is derived from an EMBL/GenBank/DDBJ whole genome shotgun (WGS) entry which is preliminary data.</text>
</comment>
<feature type="transmembrane region" description="Helical" evidence="1">
    <location>
        <begin position="181"/>
        <end position="205"/>
    </location>
</feature>
<dbReference type="InterPro" id="IPR031621">
    <property type="entry name" value="HisKA_7TM"/>
</dbReference>
<dbReference type="InterPro" id="IPR000160">
    <property type="entry name" value="GGDEF_dom"/>
</dbReference>
<dbReference type="FunFam" id="3.30.70.270:FF:000001">
    <property type="entry name" value="Diguanylate cyclase domain protein"/>
    <property type="match status" value="1"/>
</dbReference>
<dbReference type="GO" id="GO:0052621">
    <property type="term" value="F:diguanylate cyclase activity"/>
    <property type="evidence" value="ECO:0007669"/>
    <property type="project" value="TreeGrafter"/>
</dbReference>
<protein>
    <submittedName>
        <fullName evidence="4">Diguanylate cyclase</fullName>
    </submittedName>
</protein>
<dbReference type="RefSeq" id="WP_119150673.1">
    <property type="nucleotide sequence ID" value="NZ_JBHSOV010000059.1"/>
</dbReference>
<dbReference type="InterPro" id="IPR035965">
    <property type="entry name" value="PAS-like_dom_sf"/>
</dbReference>
<proteinExistence type="predicted"/>
<keyword evidence="1" id="KW-0472">Membrane</keyword>
<dbReference type="GO" id="GO:0043709">
    <property type="term" value="P:cell adhesion involved in single-species biofilm formation"/>
    <property type="evidence" value="ECO:0007669"/>
    <property type="project" value="TreeGrafter"/>
</dbReference>
<feature type="transmembrane region" description="Helical" evidence="1">
    <location>
        <begin position="73"/>
        <end position="96"/>
    </location>
</feature>
<feature type="domain" description="PAC" evidence="2">
    <location>
        <begin position="311"/>
        <end position="363"/>
    </location>
</feature>
<feature type="transmembrane region" description="Helical" evidence="1">
    <location>
        <begin position="108"/>
        <end position="126"/>
    </location>
</feature>
<keyword evidence="1" id="KW-1133">Transmembrane helix</keyword>
<dbReference type="SUPFAM" id="SSF55785">
    <property type="entry name" value="PYP-like sensor domain (PAS domain)"/>
    <property type="match status" value="1"/>
</dbReference>
<dbReference type="OrthoDB" id="9759607at2"/>
<dbReference type="InterPro" id="IPR050469">
    <property type="entry name" value="Diguanylate_Cyclase"/>
</dbReference>
<dbReference type="GO" id="GO:0005886">
    <property type="term" value="C:plasma membrane"/>
    <property type="evidence" value="ECO:0007669"/>
    <property type="project" value="TreeGrafter"/>
</dbReference>
<keyword evidence="5" id="KW-1185">Reference proteome</keyword>
<dbReference type="InterPro" id="IPR000014">
    <property type="entry name" value="PAS"/>
</dbReference>
<dbReference type="EMBL" id="QXJM01000039">
    <property type="protein sequence ID" value="RIE02636.1"/>
    <property type="molecule type" value="Genomic_DNA"/>
</dbReference>
<feature type="transmembrane region" description="Helical" evidence="1">
    <location>
        <begin position="19"/>
        <end position="38"/>
    </location>
</feature>
<accession>A0A398CHF3</accession>
<dbReference type="InterPro" id="IPR043128">
    <property type="entry name" value="Rev_trsase/Diguanyl_cyclase"/>
</dbReference>
<sequence>MFQTIREKVNALGVSWPDFLLFIALFILFICVLAFNRITQTHKVYLAFHFIMMLWPLGQFLTATAGLAEYQLYFVKLSFSALALLGPGWLVFVFFLTGRASHLKSGRFYLYMLPSLLSVAGVIWNPNELFMKSIGDDYFNREYGPLFWLLVITEFVYFFTALLNMFSALKTVNSLNQRKQLATAVIGMFVLTGFSVLDMLINVFLSPWLPVIPGLMSIGILLSDCCFVVAIYRFGMFDILSMAQRDIFEHMTMGIIVVDENGKVLEVNRGALPFVTTSKGNTFEMEKFLSPLRAQGEVYEFLYKYRHHPQERMQLEIALQDNQNRHVSILISPVLDDRRTLLGRVITFHDVSELRKLVDEMNRKNEALHERNLELITIQEELFRVNQKLEQMAVTDGLTGCYNRRYLMQQMEHEVLLNMRYHIPFSVFLFDIDHFKQINDRYGHLVGDEVIRGTADAVRAKLRRTDILARYGGEEFTIYLPHTNREQAELLADRIMTAISDNIVHSGNEQVNVTISMGILSEDSADLHFDDPKEYLRELFSRADSALYKAKNEGRNRVVAAH</sequence>
<dbReference type="AlphaFoldDB" id="A0A398CHF3"/>
<dbReference type="NCBIfam" id="TIGR00254">
    <property type="entry name" value="GGDEF"/>
    <property type="match status" value="1"/>
</dbReference>
<feature type="transmembrane region" description="Helical" evidence="1">
    <location>
        <begin position="211"/>
        <end position="232"/>
    </location>
</feature>
<evidence type="ECO:0000313" key="5">
    <source>
        <dbReference type="Proteomes" id="UP000266340"/>
    </source>
</evidence>
<dbReference type="SMART" id="SM00267">
    <property type="entry name" value="GGDEF"/>
    <property type="match status" value="1"/>
</dbReference>
<organism evidence="4 5">
    <name type="scientific">Cohnella faecalis</name>
    <dbReference type="NCBI Taxonomy" id="2315694"/>
    <lineage>
        <taxon>Bacteria</taxon>
        <taxon>Bacillati</taxon>
        <taxon>Bacillota</taxon>
        <taxon>Bacilli</taxon>
        <taxon>Bacillales</taxon>
        <taxon>Paenibacillaceae</taxon>
        <taxon>Cohnella</taxon>
    </lineage>
</organism>
<feature type="transmembrane region" description="Helical" evidence="1">
    <location>
        <begin position="45"/>
        <end position="67"/>
    </location>
</feature>
<dbReference type="PROSITE" id="PS50887">
    <property type="entry name" value="GGDEF"/>
    <property type="match status" value="1"/>
</dbReference>
<gene>
    <name evidence="4" type="ORF">D3H35_18315</name>
</gene>
<dbReference type="PANTHER" id="PTHR45138">
    <property type="entry name" value="REGULATORY COMPONENTS OF SENSORY TRANSDUCTION SYSTEM"/>
    <property type="match status" value="1"/>
</dbReference>
<dbReference type="Pfam" id="PF00990">
    <property type="entry name" value="GGDEF"/>
    <property type="match status" value="1"/>
</dbReference>
<dbReference type="Proteomes" id="UP000266340">
    <property type="component" value="Unassembled WGS sequence"/>
</dbReference>
<dbReference type="GO" id="GO:1902201">
    <property type="term" value="P:negative regulation of bacterial-type flagellum-dependent cell motility"/>
    <property type="evidence" value="ECO:0007669"/>
    <property type="project" value="TreeGrafter"/>
</dbReference>
<dbReference type="Gene3D" id="3.30.70.270">
    <property type="match status" value="1"/>
</dbReference>
<dbReference type="Pfam" id="PF16927">
    <property type="entry name" value="HisKA_7TM"/>
    <property type="match status" value="1"/>
</dbReference>
<dbReference type="Pfam" id="PF13188">
    <property type="entry name" value="PAS_8"/>
    <property type="match status" value="1"/>
</dbReference>
<dbReference type="PROSITE" id="PS50113">
    <property type="entry name" value="PAC"/>
    <property type="match status" value="1"/>
</dbReference>
<evidence type="ECO:0000313" key="4">
    <source>
        <dbReference type="EMBL" id="RIE02636.1"/>
    </source>
</evidence>
<evidence type="ECO:0000259" key="2">
    <source>
        <dbReference type="PROSITE" id="PS50113"/>
    </source>
</evidence>
<dbReference type="PANTHER" id="PTHR45138:SF9">
    <property type="entry name" value="DIGUANYLATE CYCLASE DGCM-RELATED"/>
    <property type="match status" value="1"/>
</dbReference>
<dbReference type="SUPFAM" id="SSF55073">
    <property type="entry name" value="Nucleotide cyclase"/>
    <property type="match status" value="1"/>
</dbReference>
<evidence type="ECO:0000256" key="1">
    <source>
        <dbReference type="SAM" id="Phobius"/>
    </source>
</evidence>
<dbReference type="Gene3D" id="3.30.450.20">
    <property type="entry name" value="PAS domain"/>
    <property type="match status" value="1"/>
</dbReference>
<feature type="transmembrane region" description="Helical" evidence="1">
    <location>
        <begin position="146"/>
        <end position="169"/>
    </location>
</feature>
<dbReference type="InterPro" id="IPR000700">
    <property type="entry name" value="PAS-assoc_C"/>
</dbReference>
<evidence type="ECO:0000259" key="3">
    <source>
        <dbReference type="PROSITE" id="PS50887"/>
    </source>
</evidence>
<dbReference type="InterPro" id="IPR029787">
    <property type="entry name" value="Nucleotide_cyclase"/>
</dbReference>
<feature type="domain" description="GGDEF" evidence="3">
    <location>
        <begin position="423"/>
        <end position="562"/>
    </location>
</feature>
<reference evidence="4 5" key="1">
    <citation type="submission" date="2018-09" db="EMBL/GenBank/DDBJ databases">
        <title>Cohnella cavernae sp. nov., isolated from a karst cave.</title>
        <authorList>
            <person name="Zhu H."/>
        </authorList>
    </citation>
    <scope>NUCLEOTIDE SEQUENCE [LARGE SCALE GENOMIC DNA]</scope>
    <source>
        <strain evidence="4 5">K2E09-144</strain>
    </source>
</reference>
<dbReference type="NCBIfam" id="TIGR00229">
    <property type="entry name" value="sensory_box"/>
    <property type="match status" value="1"/>
</dbReference>